<evidence type="ECO:0000256" key="4">
    <source>
        <dbReference type="ARBA" id="ARBA00023136"/>
    </source>
</evidence>
<name>A0ABS0N7D0_9NEIS</name>
<evidence type="ECO:0000256" key="3">
    <source>
        <dbReference type="ARBA" id="ARBA00022989"/>
    </source>
</evidence>
<evidence type="ECO:0000256" key="1">
    <source>
        <dbReference type="ARBA" id="ARBA00004167"/>
    </source>
</evidence>
<dbReference type="RefSeq" id="WP_197902114.1">
    <property type="nucleotide sequence ID" value="NZ_JACSGR010000001.1"/>
</dbReference>
<dbReference type="PANTHER" id="PTHR36985:SF1">
    <property type="entry name" value="TRANSLOCATION AND ASSEMBLY MODULE SUBUNIT TAMB"/>
    <property type="match status" value="1"/>
</dbReference>
<evidence type="ECO:0000313" key="8">
    <source>
        <dbReference type="EMBL" id="MBH5328179.1"/>
    </source>
</evidence>
<dbReference type="PANTHER" id="PTHR36985">
    <property type="entry name" value="TRANSLOCATION AND ASSEMBLY MODULE SUBUNIT TAMB"/>
    <property type="match status" value="1"/>
</dbReference>
<dbReference type="InterPro" id="IPR007452">
    <property type="entry name" value="TamB_C"/>
</dbReference>
<keyword evidence="4 6" id="KW-0472">Membrane</keyword>
<evidence type="ECO:0000256" key="5">
    <source>
        <dbReference type="SAM" id="MobiDB-lite"/>
    </source>
</evidence>
<sequence length="1299" mass="140016">MNDTALPIDSDQLPPNIDADTDAAGGSAPPPKRRRWLRWLLATLLLLLTLLVLAVLWLAGTESGLRFGVTQIPSWFGVDISVKELRGTLWRGFNGREIQVATEGADVDISSISLQWQPKELWQRRLHVNRLAAGDIRIISKPTPPKEDRPPMRLPESVDLPLAVRLDSLEVGRISLGQKGDAVVESASLGYEFDHQSHRLKLASLRVPWHEFQGSLSLDTASPFKLGGQILGSGELDGIPAESAFAVNGSLQEPDLQAQLDSGETHFGLTGQLRPFEPLLNRKIVQLNIEGRQINPALFEASLPAADLVFNLALNPAEQADALAGLLELRNQAPAPINANGIPVAALKGKLNVDTAGKLHLDHIDADLAAGGRLTFNGNIDSATQNMAVDAAVQQFKLQDILKQQLALALDGNIKLSGSLGSPQADWQLKAGQTDTSGTFRLLTDKTNRQRTLSLEQVSIRPANGGELKGEAALELFQERKLAARIDTQRFNPAAVLADLPQGSVNGSVKLDGTLADSPSLQLLLDWQQSQLSGAPLSGKADLRYEQAHLPKADINLLLGRNRIRADGSFGKAGDRLNLDIDAPNLNLFGFGLTGYLKAQGFLAGEPAKLSADLRGHADSLAVQNAVRIARLDFDLKGSPDLNQPLHIKLDGRQIRIGSTQIDNLNLNADGSGKSHSINGSSSLSLSGKPFRLNLAANGGLNSEQQWNGRIGQLDIGGAFNLKLLSPIQLEAGAKRVRLDNARWAAMGGSLNLQNFVWEKQTGISSKGSADRLHLQELDNLLGLARNDKTVQFPLVIGGDWDLRYSRDAQGYLKLSQQSGDIVIPYRQQSLGLANLVLDTRFHSGRIDNRLTGKTRYGTLDASVAVSQQFGNAISQAPISGYLKLSIPDLDAIRNLLPGGMSAKGELAVDTTVSGSVGEPRLNGTATGKNLYYRDRNTGVILDNGSLASRFQGRDWLVDSLKFTRKEGNVELKGRVNLTGTTPDVDVTAQFARYPILDTPNRKLTLSGSSRLLYNPGRGMALTGELKVDNGHFGFQKSSMPGLDDDVVVLGEEKPAQTGATTPVEMDLALDLNDSFRFSGQGLDVLLGGKLHLSARPKENVRAVGTVNIVRGQYKAYGQDLVIDKGQISFVGPLASPNLNLRATRKYSPVGAGVEVLGSLDNPRVSLVASEPMSDKDKLSWLILGRASSGNESDEAAVAAAAGAFLAGNINDRIGLLDDFGMTTRRTRNTQTGELNPAEQVITFGKRITNELYLGYEYSITSANQAVKLIWQINSTLQAISRVGTDSVSGEVRYSIRFD</sequence>
<accession>A0ABS0N7D0</accession>
<proteinExistence type="predicted"/>
<dbReference type="Proteomes" id="UP000768471">
    <property type="component" value="Unassembled WGS sequence"/>
</dbReference>
<feature type="region of interest" description="Disordered" evidence="5">
    <location>
        <begin position="1"/>
        <end position="30"/>
    </location>
</feature>
<evidence type="ECO:0000256" key="6">
    <source>
        <dbReference type="SAM" id="Phobius"/>
    </source>
</evidence>
<keyword evidence="3 6" id="KW-1133">Transmembrane helix</keyword>
<reference evidence="8 9" key="1">
    <citation type="submission" date="2020-09" db="EMBL/GenBank/DDBJ databases">
        <title>Eikenella S3660 sp. nov., isolated from a throat swab.</title>
        <authorList>
            <person name="Buhl M."/>
        </authorList>
    </citation>
    <scope>NUCLEOTIDE SEQUENCE [LARGE SCALE GENOMIC DNA]</scope>
    <source>
        <strain evidence="8 9">S3360</strain>
    </source>
</reference>
<evidence type="ECO:0000259" key="7">
    <source>
        <dbReference type="Pfam" id="PF04357"/>
    </source>
</evidence>
<evidence type="ECO:0000256" key="2">
    <source>
        <dbReference type="ARBA" id="ARBA00022692"/>
    </source>
</evidence>
<feature type="domain" description="Translocation and assembly module TamB C-terminal" evidence="7">
    <location>
        <begin position="966"/>
        <end position="1298"/>
    </location>
</feature>
<protein>
    <submittedName>
        <fullName evidence="8">Translocation/assembly module TamB domain-containing protein</fullName>
    </submittedName>
</protein>
<feature type="transmembrane region" description="Helical" evidence="6">
    <location>
        <begin position="39"/>
        <end position="59"/>
    </location>
</feature>
<evidence type="ECO:0000313" key="9">
    <source>
        <dbReference type="Proteomes" id="UP000768471"/>
    </source>
</evidence>
<organism evidence="8 9">
    <name type="scientific">Eikenella glucosivorans</name>
    <dbReference type="NCBI Taxonomy" id="2766967"/>
    <lineage>
        <taxon>Bacteria</taxon>
        <taxon>Pseudomonadati</taxon>
        <taxon>Pseudomonadota</taxon>
        <taxon>Betaproteobacteria</taxon>
        <taxon>Neisseriales</taxon>
        <taxon>Neisseriaceae</taxon>
        <taxon>Eikenella</taxon>
    </lineage>
</organism>
<dbReference type="EMBL" id="JACSGR010000001">
    <property type="protein sequence ID" value="MBH5328179.1"/>
    <property type="molecule type" value="Genomic_DNA"/>
</dbReference>
<comment type="subcellular location">
    <subcellularLocation>
        <location evidence="1">Membrane</location>
        <topology evidence="1">Single-pass membrane protein</topology>
    </subcellularLocation>
</comment>
<comment type="caution">
    <text evidence="8">The sequence shown here is derived from an EMBL/GenBank/DDBJ whole genome shotgun (WGS) entry which is preliminary data.</text>
</comment>
<keyword evidence="9" id="KW-1185">Reference proteome</keyword>
<keyword evidence="2 6" id="KW-0812">Transmembrane</keyword>
<gene>
    <name evidence="8" type="ORF">H9Q10_00620</name>
</gene>
<dbReference type="Pfam" id="PF04357">
    <property type="entry name" value="TamB"/>
    <property type="match status" value="1"/>
</dbReference>